<dbReference type="SUPFAM" id="SSF50494">
    <property type="entry name" value="Trypsin-like serine proteases"/>
    <property type="match status" value="1"/>
</dbReference>
<dbReference type="OrthoDB" id="646838at2759"/>
<dbReference type="PANTHER" id="PTHR47389">
    <property type="entry name" value="OS09G0436400 PROTEIN"/>
    <property type="match status" value="1"/>
</dbReference>
<accession>A0A368PY51</accession>
<organism evidence="2">
    <name type="scientific">Setaria italica</name>
    <name type="common">Foxtail millet</name>
    <name type="synonym">Panicum italicum</name>
    <dbReference type="NCBI Taxonomy" id="4555"/>
    <lineage>
        <taxon>Eukaryota</taxon>
        <taxon>Viridiplantae</taxon>
        <taxon>Streptophyta</taxon>
        <taxon>Embryophyta</taxon>
        <taxon>Tracheophyta</taxon>
        <taxon>Spermatophyta</taxon>
        <taxon>Magnoliopsida</taxon>
        <taxon>Liliopsida</taxon>
        <taxon>Poales</taxon>
        <taxon>Poaceae</taxon>
        <taxon>PACMAD clade</taxon>
        <taxon>Panicoideae</taxon>
        <taxon>Panicodae</taxon>
        <taxon>Paniceae</taxon>
        <taxon>Cenchrinae</taxon>
        <taxon>Setaria</taxon>
    </lineage>
</organism>
<dbReference type="EMBL" id="CM003529">
    <property type="protein sequence ID" value="RCV10717.1"/>
    <property type="molecule type" value="Genomic_DNA"/>
</dbReference>
<dbReference type="Pfam" id="PF13365">
    <property type="entry name" value="Trypsin_2"/>
    <property type="match status" value="1"/>
</dbReference>
<proteinExistence type="predicted"/>
<dbReference type="STRING" id="4555.A0A368PY51"/>
<dbReference type="PANTHER" id="PTHR47389:SF5">
    <property type="entry name" value="OS09G0436700 PROTEIN"/>
    <property type="match status" value="1"/>
</dbReference>
<dbReference type="AlphaFoldDB" id="A0A368PY51"/>
<gene>
    <name evidence="2" type="ORF">SETIT_2G131200v2</name>
</gene>
<name>A0A368PY51_SETIT</name>
<evidence type="ECO:0000256" key="1">
    <source>
        <dbReference type="SAM" id="MobiDB-lite"/>
    </source>
</evidence>
<sequence>MLLPPVEEVSGSRRTRSSARRRRRRQRQQQQRSECQEPGPTPSVRRRGVQERKRNRAGGSCDDEKACRLKIRTCEDAALPPDAATARAQEEEAKEELEAASSALCEPRIYQEVVYKEVIGYDSSAVEVYSETFRKEEDQANEEEDAVSSAPSSPLCEPRILQDGHDSNGVGICKPIDLETFRAYRQAKAKFEEKLARKMKLPTLDDSISSCPVDVELRHAQQSVAKAARNLAFALSSSIGGKPLTQCSGFFIGWDESDESHETGIILTSAHLICSQQLSLDSWLCKDEYAPDAEVTVHFPDRTTAKGKLCYYQKHYNIALFRTKVKPSLQLPFFNDNVNCGQEVFMLGRDENSILKINHGQVQFQNPCTFERHHFMYTYGAALECCIGGPIVDFNGGIVGMSTPDTEGSFIPTSIILRCFHLWRKHERIPRPHLQLKLCAIQYLDPAQSERILLECGIDDGLIVQENGIRVGDVIESLDGNCITSLVELEIMLLHLSQQHLDRRNNNDDSEIDVELGIFRTRIRKRRTIKMTLKLTDEGEEVVRGYYTITAHNAISSLVPPDKVDQGYVDIGACSA</sequence>
<dbReference type="InterPro" id="IPR009003">
    <property type="entry name" value="Peptidase_S1_PA"/>
</dbReference>
<evidence type="ECO:0008006" key="3">
    <source>
        <dbReference type="Google" id="ProtNLM"/>
    </source>
</evidence>
<protein>
    <recommendedName>
        <fullName evidence="3">PDZ domain-containing protein</fullName>
    </recommendedName>
</protein>
<feature type="region of interest" description="Disordered" evidence="1">
    <location>
        <begin position="135"/>
        <end position="162"/>
    </location>
</feature>
<reference evidence="2" key="1">
    <citation type="journal article" date="2012" name="Nat. Biotechnol.">
        <title>Reference genome sequence of the model plant Setaria.</title>
        <authorList>
            <person name="Bennetzen J.L."/>
            <person name="Schmutz J."/>
            <person name="Wang H."/>
            <person name="Percifield R."/>
            <person name="Hawkins J."/>
            <person name="Pontaroli A.C."/>
            <person name="Estep M."/>
            <person name="Feng L."/>
            <person name="Vaughn J.N."/>
            <person name="Grimwood J."/>
            <person name="Jenkins J."/>
            <person name="Barry K."/>
            <person name="Lindquist E."/>
            <person name="Hellsten U."/>
            <person name="Deshpande S."/>
            <person name="Wang X."/>
            <person name="Wu X."/>
            <person name="Mitros T."/>
            <person name="Triplett J."/>
            <person name="Yang X."/>
            <person name="Ye C.Y."/>
            <person name="Mauro-Herrera M."/>
            <person name="Wang L."/>
            <person name="Li P."/>
            <person name="Sharma M."/>
            <person name="Sharma R."/>
            <person name="Ronald P.C."/>
            <person name="Panaud O."/>
            <person name="Kellogg E.A."/>
            <person name="Brutnell T.P."/>
            <person name="Doust A.N."/>
            <person name="Tuskan G.A."/>
            <person name="Rokhsar D."/>
            <person name="Devos K.M."/>
        </authorList>
    </citation>
    <scope>NUCLEOTIDE SEQUENCE [LARGE SCALE GENOMIC DNA]</scope>
    <source>
        <strain evidence="2">Yugu1</strain>
    </source>
</reference>
<evidence type="ECO:0000313" key="2">
    <source>
        <dbReference type="EMBL" id="RCV10717.1"/>
    </source>
</evidence>
<reference evidence="2" key="2">
    <citation type="submission" date="2015-07" db="EMBL/GenBank/DDBJ databases">
        <authorList>
            <person name="Noorani M."/>
        </authorList>
    </citation>
    <scope>NUCLEOTIDE SEQUENCE</scope>
    <source>
        <strain evidence="2">Yugu1</strain>
    </source>
</reference>
<feature type="region of interest" description="Disordered" evidence="1">
    <location>
        <begin position="1"/>
        <end position="62"/>
    </location>
</feature>
<feature type="compositionally biased region" description="Basic residues" evidence="1">
    <location>
        <begin position="13"/>
        <end position="27"/>
    </location>
</feature>
<dbReference type="Gene3D" id="2.40.10.120">
    <property type="match status" value="1"/>
</dbReference>